<evidence type="ECO:0000256" key="4">
    <source>
        <dbReference type="ARBA" id="ARBA00023002"/>
    </source>
</evidence>
<accession>A0A9P5SM91</accession>
<dbReference type="Gene3D" id="3.50.50.60">
    <property type="entry name" value="FAD/NAD(P)-binding domain"/>
    <property type="match status" value="1"/>
</dbReference>
<comment type="similarity">
    <text evidence="1">Belongs to the paxM FAD-dependent monooxygenase family.</text>
</comment>
<evidence type="ECO:0000256" key="2">
    <source>
        <dbReference type="ARBA" id="ARBA00022630"/>
    </source>
</evidence>
<comment type="caution">
    <text evidence="7">The sequence shown here is derived from an EMBL/GenBank/DDBJ whole genome shotgun (WGS) entry which is preliminary data.</text>
</comment>
<evidence type="ECO:0000256" key="3">
    <source>
        <dbReference type="ARBA" id="ARBA00022827"/>
    </source>
</evidence>
<dbReference type="AlphaFoldDB" id="A0A9P5SM91"/>
<evidence type="ECO:0000256" key="1">
    <source>
        <dbReference type="ARBA" id="ARBA00007992"/>
    </source>
</evidence>
<sequence>MSNSNFEGARSRDDRSNVPLNPEELETLTKPKVLISGAGLGGLTLAILLHKAKIPFLVLEKAYEVKPLGSALVIGTGAAPLLRQMGVYEDFLAIAKHQNHLNIMDENLKPQWTLNYDWLEDIGGGYKEYIVARPDLYNVLWNHVPRDRIHLGKRVLSFQESENQIQVHTSDNSLYHGDILVGADGAYSAVRQHLYKTLKATDDLPKSDDVALPYKCVCLVGQTDVLSPDEFPEVGKDVCQFSSILGLTNMCTNDSFRNSEWGPEAAVAMCNEWRHLKVPGGQTGELTLGDYIDRTPKEYIAKVMLEEIVFDTWYSGRTVLLGDACHKMNPTGGVGALMAISDAVTLANWISTLDVPHENDLKKIFKQYKAERYPAAKEAFQSSQLFTKTLGKGMLSVFVRSLMKRLPLWLWRRMLYKSVGPRPQASFLAPVEDNGSLKPFYQHSLQKTLAIRQERGLGPVVQEEQANATAV</sequence>
<protein>
    <recommendedName>
        <fullName evidence="6">FAD-binding domain-containing protein</fullName>
    </recommendedName>
</protein>
<gene>
    <name evidence="7" type="ORF">BG006_005634</name>
</gene>
<dbReference type="Proteomes" id="UP000696485">
    <property type="component" value="Unassembled WGS sequence"/>
</dbReference>
<keyword evidence="2" id="KW-0285">Flavoprotein</keyword>
<organism evidence="7 8">
    <name type="scientific">Podila minutissima</name>
    <dbReference type="NCBI Taxonomy" id="64525"/>
    <lineage>
        <taxon>Eukaryota</taxon>
        <taxon>Fungi</taxon>
        <taxon>Fungi incertae sedis</taxon>
        <taxon>Mucoromycota</taxon>
        <taxon>Mortierellomycotina</taxon>
        <taxon>Mortierellomycetes</taxon>
        <taxon>Mortierellales</taxon>
        <taxon>Mortierellaceae</taxon>
        <taxon>Podila</taxon>
    </lineage>
</organism>
<feature type="region of interest" description="Disordered" evidence="5">
    <location>
        <begin position="1"/>
        <end position="23"/>
    </location>
</feature>
<feature type="domain" description="FAD-binding" evidence="6">
    <location>
        <begin position="32"/>
        <end position="203"/>
    </location>
</feature>
<keyword evidence="4" id="KW-0560">Oxidoreductase</keyword>
<evidence type="ECO:0000313" key="8">
    <source>
        <dbReference type="Proteomes" id="UP000696485"/>
    </source>
</evidence>
<name>A0A9P5SM91_9FUNG</name>
<dbReference type="GO" id="GO:0071949">
    <property type="term" value="F:FAD binding"/>
    <property type="evidence" value="ECO:0007669"/>
    <property type="project" value="InterPro"/>
</dbReference>
<proteinExistence type="inferred from homology"/>
<dbReference type="InterPro" id="IPR002938">
    <property type="entry name" value="FAD-bd"/>
</dbReference>
<dbReference type="InterPro" id="IPR036188">
    <property type="entry name" value="FAD/NAD-bd_sf"/>
</dbReference>
<evidence type="ECO:0000256" key="5">
    <source>
        <dbReference type="SAM" id="MobiDB-lite"/>
    </source>
</evidence>
<dbReference type="PRINTS" id="PR00420">
    <property type="entry name" value="RNGMNOXGNASE"/>
</dbReference>
<feature type="domain" description="FAD-binding" evidence="6">
    <location>
        <begin position="300"/>
        <end position="382"/>
    </location>
</feature>
<dbReference type="SUPFAM" id="SSF51905">
    <property type="entry name" value="FAD/NAD(P)-binding domain"/>
    <property type="match status" value="1"/>
</dbReference>
<dbReference type="PANTHER" id="PTHR47356">
    <property type="entry name" value="FAD-DEPENDENT MONOOXYGENASE ASQG-RELATED"/>
    <property type="match status" value="1"/>
</dbReference>
<dbReference type="InterPro" id="IPR050562">
    <property type="entry name" value="FAD_mOase_fung"/>
</dbReference>
<dbReference type="Pfam" id="PF01494">
    <property type="entry name" value="FAD_binding_3"/>
    <property type="match status" value="2"/>
</dbReference>
<keyword evidence="3" id="KW-0274">FAD</keyword>
<dbReference type="GO" id="GO:0004497">
    <property type="term" value="F:monooxygenase activity"/>
    <property type="evidence" value="ECO:0007669"/>
    <property type="project" value="InterPro"/>
</dbReference>
<dbReference type="EMBL" id="JAAAUY010000319">
    <property type="protein sequence ID" value="KAF9331489.1"/>
    <property type="molecule type" value="Genomic_DNA"/>
</dbReference>
<evidence type="ECO:0000313" key="7">
    <source>
        <dbReference type="EMBL" id="KAF9331489.1"/>
    </source>
</evidence>
<keyword evidence="8" id="KW-1185">Reference proteome</keyword>
<dbReference type="PANTHER" id="PTHR47356:SF2">
    <property type="entry name" value="FAD-BINDING DOMAIN-CONTAINING PROTEIN-RELATED"/>
    <property type="match status" value="1"/>
</dbReference>
<evidence type="ECO:0000259" key="6">
    <source>
        <dbReference type="Pfam" id="PF01494"/>
    </source>
</evidence>
<reference evidence="7" key="1">
    <citation type="journal article" date="2020" name="Fungal Divers.">
        <title>Resolving the Mortierellaceae phylogeny through synthesis of multi-gene phylogenetics and phylogenomics.</title>
        <authorList>
            <person name="Vandepol N."/>
            <person name="Liber J."/>
            <person name="Desiro A."/>
            <person name="Na H."/>
            <person name="Kennedy M."/>
            <person name="Barry K."/>
            <person name="Grigoriev I.V."/>
            <person name="Miller A.N."/>
            <person name="O'Donnell K."/>
            <person name="Stajich J.E."/>
            <person name="Bonito G."/>
        </authorList>
    </citation>
    <scope>NUCLEOTIDE SEQUENCE</scope>
    <source>
        <strain evidence="7">NVP1</strain>
    </source>
</reference>